<comment type="caution">
    <text evidence="1">The sequence shown here is derived from an EMBL/GenBank/DDBJ whole genome shotgun (WGS) entry which is preliminary data.</text>
</comment>
<name>A0ABN2NC16_9MICO</name>
<organism evidence="1 2">
    <name type="scientific">Myceligenerans crystallogenes</name>
    <dbReference type="NCBI Taxonomy" id="316335"/>
    <lineage>
        <taxon>Bacteria</taxon>
        <taxon>Bacillati</taxon>
        <taxon>Actinomycetota</taxon>
        <taxon>Actinomycetes</taxon>
        <taxon>Micrococcales</taxon>
        <taxon>Promicromonosporaceae</taxon>
        <taxon>Myceligenerans</taxon>
    </lineage>
</organism>
<keyword evidence="2" id="KW-1185">Reference proteome</keyword>
<dbReference type="Proteomes" id="UP001501094">
    <property type="component" value="Unassembled WGS sequence"/>
</dbReference>
<dbReference type="SUPFAM" id="SSF56112">
    <property type="entry name" value="Protein kinase-like (PK-like)"/>
    <property type="match status" value="1"/>
</dbReference>
<evidence type="ECO:0008006" key="3">
    <source>
        <dbReference type="Google" id="ProtNLM"/>
    </source>
</evidence>
<dbReference type="RefSeq" id="WP_344102214.1">
    <property type="nucleotide sequence ID" value="NZ_BAAANL010000003.1"/>
</dbReference>
<dbReference type="EMBL" id="BAAANL010000003">
    <property type="protein sequence ID" value="GAA1862427.1"/>
    <property type="molecule type" value="Genomic_DNA"/>
</dbReference>
<accession>A0ABN2NC16</accession>
<gene>
    <name evidence="1" type="ORF">GCM10009751_20280</name>
</gene>
<evidence type="ECO:0000313" key="1">
    <source>
        <dbReference type="EMBL" id="GAA1862427.1"/>
    </source>
</evidence>
<sequence length="349" mass="38413">MTIAAPPDSLATPQIDRIVRTGSSGAVVVLVNIGGAMRAVKTSHRPRVTAAQQAHARALIAQWFPGRLPEVLFAGPAHNRDVLVTRCPSPDTLADLTATDPTTALDVWSDIVDHLTEVWQASARQGFDPRAATRSHATRWERGRAGLQWSLAQVGVGSIAGRRLVVNDVDLGNLDALLQRLRNFPLPRARVACQGDPQPRNVLVDQNHRWHLIDWEWAGTHHDWRMLVSHLLGWWQIETLLATAHGTITTTPRGDLSVAYEQPDDGSERAFASGARAFDTMTATADRDRDLTALARHLAMLHLREIPKVARTMPWRVAPLLGQAAHLAAGPTDDLLQLLTPSKTDRRPR</sequence>
<reference evidence="1 2" key="1">
    <citation type="journal article" date="2019" name="Int. J. Syst. Evol. Microbiol.">
        <title>The Global Catalogue of Microorganisms (GCM) 10K type strain sequencing project: providing services to taxonomists for standard genome sequencing and annotation.</title>
        <authorList>
            <consortium name="The Broad Institute Genomics Platform"/>
            <consortium name="The Broad Institute Genome Sequencing Center for Infectious Disease"/>
            <person name="Wu L."/>
            <person name="Ma J."/>
        </authorList>
    </citation>
    <scope>NUCLEOTIDE SEQUENCE [LARGE SCALE GENOMIC DNA]</scope>
    <source>
        <strain evidence="1 2">JCM 14326</strain>
    </source>
</reference>
<dbReference type="Gene3D" id="3.90.1200.10">
    <property type="match status" value="1"/>
</dbReference>
<proteinExistence type="predicted"/>
<protein>
    <recommendedName>
        <fullName evidence="3">Phosphotransferase enzyme family protein</fullName>
    </recommendedName>
</protein>
<evidence type="ECO:0000313" key="2">
    <source>
        <dbReference type="Proteomes" id="UP001501094"/>
    </source>
</evidence>
<dbReference type="InterPro" id="IPR011009">
    <property type="entry name" value="Kinase-like_dom_sf"/>
</dbReference>